<sequence>MESWTTGNGLTEAGKRHTFDYVDYSKGYTNLNGRQVTVSENHPTWRNFHSYGKCFGDLGNEFSTTKRYVSTPIIGDWEGIHITGDEPVGFLNQRNWARYIGPILPLAPSQFVWPPYANSSRNELAKLGSIAIARCAPTNPVADVTTFIGETVKEGLPHAIGESFKKLRGMSPAAALRALGDEHLNLQFGWLPFVNDIKDIVHAVDHAHELIAQYERDSGRVVRRRYSFPPSDVSAFSTFRSNTGPWTAIGNSVLADENIVVTGKVVREERIFKQIWFSGGFTYYIPPDNVGRLVTTDDVANKIILGKKLLGARLTPTALWNLAPWSWLVDWFSNASEVLQNFDAWMIDSQVLCYAYIMEHTLSTYTYTHIGNHSFHDASVRAPQVTLVSETKTRQRATPYGFGLTWDGLSNLQKSILGALGLTRWRGR</sequence>
<accession>A0A514D191</accession>
<gene>
    <name evidence="1" type="ORF">H2Rhizo32382_000005</name>
</gene>
<reference evidence="1" key="1">
    <citation type="submission" date="2019-05" db="EMBL/GenBank/DDBJ databases">
        <title>Metatranscriptomic reconstruction reveals RNA viruses with the potential to shape carbon cycling in soil.</title>
        <authorList>
            <person name="Starr E.P."/>
            <person name="Nuccio E."/>
            <person name="Pett-Ridge J."/>
            <person name="Banfield J.F."/>
            <person name="Firestone M.K."/>
        </authorList>
    </citation>
    <scope>NUCLEOTIDE SEQUENCE</scope>
    <source>
        <strain evidence="1">H2_Rhizo_32_scaffold_382</strain>
    </source>
</reference>
<dbReference type="EMBL" id="MN033332">
    <property type="protein sequence ID" value="QDH87387.1"/>
    <property type="molecule type" value="Genomic_RNA"/>
</dbReference>
<proteinExistence type="predicted"/>
<organism evidence="1">
    <name type="scientific">Leviviridae sp</name>
    <dbReference type="NCBI Taxonomy" id="2027243"/>
    <lineage>
        <taxon>Viruses</taxon>
        <taxon>Riboviria</taxon>
        <taxon>Orthornavirae</taxon>
        <taxon>Lenarviricota</taxon>
        <taxon>Leviviricetes</taxon>
        <taxon>Norzivirales</taxon>
        <taxon>Fiersviridae</taxon>
    </lineage>
</organism>
<evidence type="ECO:0008006" key="2">
    <source>
        <dbReference type="Google" id="ProtNLM"/>
    </source>
</evidence>
<name>A0A514D191_9VIRU</name>
<evidence type="ECO:0000313" key="1">
    <source>
        <dbReference type="EMBL" id="QDH87387.1"/>
    </source>
</evidence>
<protein>
    <recommendedName>
        <fullName evidence="2">Maturation</fullName>
    </recommendedName>
</protein>